<feature type="region of interest" description="Disordered" evidence="1">
    <location>
        <begin position="192"/>
        <end position="279"/>
    </location>
</feature>
<name>A0A446BQQ5_9PEZI</name>
<dbReference type="Proteomes" id="UP000289323">
    <property type="component" value="Unassembled WGS sequence"/>
</dbReference>
<protein>
    <submittedName>
        <fullName evidence="2">4d97ab5c-d0ac-4a16-8be1-167ba92b1c21</fullName>
    </submittedName>
</protein>
<evidence type="ECO:0000313" key="2">
    <source>
        <dbReference type="EMBL" id="SPQ24826.1"/>
    </source>
</evidence>
<evidence type="ECO:0000313" key="3">
    <source>
        <dbReference type="Proteomes" id="UP000289323"/>
    </source>
</evidence>
<sequence length="402" mass="42835">MAPTPKRPSSTVGMEPAAGTESAQQNSITVAAGVGTPTGSIDSETGSARRSSNSSSPPAGVSKPVDVEEDVPRPPASARHTKDGSTTSNGHAMPSAANNRPPGRDYYHEYEFSDLDAITIRQLNEDICAYNYDLDYCKAQLEDADLTPQETRTLQLRTLDLGHQIRHCKHRIQTIEAQTRKKRPYPVAHTFRTAHRSSTDPTAAYAAGNGVPSTSSPPHATAGGSLGSELGPGRRGTASGKRQPADEDGGSAKRVKMASPESDVLGPGGGEGGPGGGGGVNTALQRLGFWKCRLCSAPKYLLAGAGRTPAAPCKWPLKDISKMITHFTEMHAEHTPAERCAELGAALVQNRGPFEYWLRRTRAQNISDPSVIDECLDILLEGEMPDLLRRHSRAAAGMPFSH</sequence>
<reference evidence="2 3" key="1">
    <citation type="submission" date="2018-04" db="EMBL/GenBank/DDBJ databases">
        <authorList>
            <person name="Huttner S."/>
            <person name="Dainat J."/>
        </authorList>
    </citation>
    <scope>NUCLEOTIDE SEQUENCE [LARGE SCALE GENOMIC DNA]</scope>
</reference>
<accession>A0A446BQQ5</accession>
<feature type="compositionally biased region" description="Gly residues" evidence="1">
    <location>
        <begin position="266"/>
        <end position="279"/>
    </location>
</feature>
<organism evidence="2 3">
    <name type="scientific">Thermothielavioides terrestris</name>
    <dbReference type="NCBI Taxonomy" id="2587410"/>
    <lineage>
        <taxon>Eukaryota</taxon>
        <taxon>Fungi</taxon>
        <taxon>Dikarya</taxon>
        <taxon>Ascomycota</taxon>
        <taxon>Pezizomycotina</taxon>
        <taxon>Sordariomycetes</taxon>
        <taxon>Sordariomycetidae</taxon>
        <taxon>Sordariales</taxon>
        <taxon>Chaetomiaceae</taxon>
        <taxon>Thermothielavioides</taxon>
    </lineage>
</organism>
<gene>
    <name evidence="2" type="ORF">TT172_LOCUS7245</name>
</gene>
<feature type="compositionally biased region" description="Low complexity" evidence="1">
    <location>
        <begin position="46"/>
        <end position="64"/>
    </location>
</feature>
<evidence type="ECO:0000256" key="1">
    <source>
        <dbReference type="SAM" id="MobiDB-lite"/>
    </source>
</evidence>
<dbReference type="EMBL" id="OUUZ01000013">
    <property type="protein sequence ID" value="SPQ24826.1"/>
    <property type="molecule type" value="Genomic_DNA"/>
</dbReference>
<feature type="region of interest" description="Disordered" evidence="1">
    <location>
        <begin position="1"/>
        <end position="105"/>
    </location>
</feature>
<dbReference type="AlphaFoldDB" id="A0A446BQQ5"/>
<proteinExistence type="predicted"/>